<gene>
    <name evidence="1" type="ORF">EJ08DRAFT_69973</name>
</gene>
<proteinExistence type="predicted"/>
<comment type="caution">
    <text evidence="1">The sequence shown here is derived from an EMBL/GenBank/DDBJ whole genome shotgun (WGS) entry which is preliminary data.</text>
</comment>
<keyword evidence="2" id="KW-1185">Reference proteome</keyword>
<reference evidence="1" key="1">
    <citation type="journal article" date="2020" name="Stud. Mycol.">
        <title>101 Dothideomycetes genomes: a test case for predicting lifestyles and emergence of pathogens.</title>
        <authorList>
            <person name="Haridas S."/>
            <person name="Albert R."/>
            <person name="Binder M."/>
            <person name="Bloem J."/>
            <person name="Labutti K."/>
            <person name="Salamov A."/>
            <person name="Andreopoulos B."/>
            <person name="Baker S."/>
            <person name="Barry K."/>
            <person name="Bills G."/>
            <person name="Bluhm B."/>
            <person name="Cannon C."/>
            <person name="Castanera R."/>
            <person name="Culley D."/>
            <person name="Daum C."/>
            <person name="Ezra D."/>
            <person name="Gonzalez J."/>
            <person name="Henrissat B."/>
            <person name="Kuo A."/>
            <person name="Liang C."/>
            <person name="Lipzen A."/>
            <person name="Lutzoni F."/>
            <person name="Magnuson J."/>
            <person name="Mondo S."/>
            <person name="Nolan M."/>
            <person name="Ohm R."/>
            <person name="Pangilinan J."/>
            <person name="Park H.-J."/>
            <person name="Ramirez L."/>
            <person name="Alfaro M."/>
            <person name="Sun H."/>
            <person name="Tritt A."/>
            <person name="Yoshinaga Y."/>
            <person name="Zwiers L.-H."/>
            <person name="Turgeon B."/>
            <person name="Goodwin S."/>
            <person name="Spatafora J."/>
            <person name="Crous P."/>
            <person name="Grigoriev I."/>
        </authorList>
    </citation>
    <scope>NUCLEOTIDE SEQUENCE</scope>
    <source>
        <strain evidence="1">CBS 130266</strain>
    </source>
</reference>
<accession>A0A9P4TSW6</accession>
<protein>
    <submittedName>
        <fullName evidence="1">Uncharacterized protein</fullName>
    </submittedName>
</protein>
<evidence type="ECO:0000313" key="2">
    <source>
        <dbReference type="Proteomes" id="UP000800235"/>
    </source>
</evidence>
<dbReference type="AlphaFoldDB" id="A0A9P4TSW6"/>
<sequence length="189" mass="21654">MTDRYPIFCCSNIQYDHGRVIEYNTNNDRQVTAQTPSVQQNAKLYTFIIWAIQHESSVAGGREPTRWDIPPHAGNVAPLHAPRPPGTPQWKVGQEFEELTDVGTAWYIQWNMWARSPTTSQMAGPELRFYKPVLVENKYQFEEIPLDLESLERESSKEDRDEVDFAVTCAGRDSGSTFGYIKLVRRGNV</sequence>
<dbReference type="Proteomes" id="UP000800235">
    <property type="component" value="Unassembled WGS sequence"/>
</dbReference>
<name>A0A9P4TSW6_9PEZI</name>
<evidence type="ECO:0000313" key="1">
    <source>
        <dbReference type="EMBL" id="KAF2417720.1"/>
    </source>
</evidence>
<organism evidence="1 2">
    <name type="scientific">Tothia fuscella</name>
    <dbReference type="NCBI Taxonomy" id="1048955"/>
    <lineage>
        <taxon>Eukaryota</taxon>
        <taxon>Fungi</taxon>
        <taxon>Dikarya</taxon>
        <taxon>Ascomycota</taxon>
        <taxon>Pezizomycotina</taxon>
        <taxon>Dothideomycetes</taxon>
        <taxon>Pleosporomycetidae</taxon>
        <taxon>Venturiales</taxon>
        <taxon>Cylindrosympodiaceae</taxon>
        <taxon>Tothia</taxon>
    </lineage>
</organism>
<dbReference type="EMBL" id="MU007134">
    <property type="protein sequence ID" value="KAF2417720.1"/>
    <property type="molecule type" value="Genomic_DNA"/>
</dbReference>